<evidence type="ECO:0000313" key="2">
    <source>
        <dbReference type="Proteomes" id="UP001066276"/>
    </source>
</evidence>
<evidence type="ECO:0000313" key="1">
    <source>
        <dbReference type="EMBL" id="KAJ1151023.1"/>
    </source>
</evidence>
<organism evidence="1 2">
    <name type="scientific">Pleurodeles waltl</name>
    <name type="common">Iberian ribbed newt</name>
    <dbReference type="NCBI Taxonomy" id="8319"/>
    <lineage>
        <taxon>Eukaryota</taxon>
        <taxon>Metazoa</taxon>
        <taxon>Chordata</taxon>
        <taxon>Craniata</taxon>
        <taxon>Vertebrata</taxon>
        <taxon>Euteleostomi</taxon>
        <taxon>Amphibia</taxon>
        <taxon>Batrachia</taxon>
        <taxon>Caudata</taxon>
        <taxon>Salamandroidea</taxon>
        <taxon>Salamandridae</taxon>
        <taxon>Pleurodelinae</taxon>
        <taxon>Pleurodeles</taxon>
    </lineage>
</organism>
<protein>
    <submittedName>
        <fullName evidence="1">Uncharacterized protein</fullName>
    </submittedName>
</protein>
<proteinExistence type="predicted"/>
<keyword evidence="2" id="KW-1185">Reference proteome</keyword>
<dbReference type="Proteomes" id="UP001066276">
    <property type="component" value="Chromosome 5"/>
</dbReference>
<accession>A0AAV7RJK8</accession>
<dbReference type="EMBL" id="JANPWB010000009">
    <property type="protein sequence ID" value="KAJ1151023.1"/>
    <property type="molecule type" value="Genomic_DNA"/>
</dbReference>
<sequence>MRELLGDELLELPEMLALSPVAEDPVNRKLVARLYAHVQEARSPGTAEQLAAARSNDQTRLQWGGQSGSCDLELRWRVADGDAQEVVANPLPVTTEVKQKMVEVAQHFKCGPPGAA</sequence>
<comment type="caution">
    <text evidence="1">The sequence shown here is derived from an EMBL/GenBank/DDBJ whole genome shotgun (WGS) entry which is preliminary data.</text>
</comment>
<name>A0AAV7RJK8_PLEWA</name>
<gene>
    <name evidence="1" type="ORF">NDU88_003810</name>
</gene>
<dbReference type="AlphaFoldDB" id="A0AAV7RJK8"/>
<reference evidence="1" key="1">
    <citation type="journal article" date="2022" name="bioRxiv">
        <title>Sequencing and chromosome-scale assembly of the giantPleurodeles waltlgenome.</title>
        <authorList>
            <person name="Brown T."/>
            <person name="Elewa A."/>
            <person name="Iarovenko S."/>
            <person name="Subramanian E."/>
            <person name="Araus A.J."/>
            <person name="Petzold A."/>
            <person name="Susuki M."/>
            <person name="Suzuki K.-i.T."/>
            <person name="Hayashi T."/>
            <person name="Toyoda A."/>
            <person name="Oliveira C."/>
            <person name="Osipova E."/>
            <person name="Leigh N.D."/>
            <person name="Simon A."/>
            <person name="Yun M.H."/>
        </authorList>
    </citation>
    <scope>NUCLEOTIDE SEQUENCE</scope>
    <source>
        <strain evidence="1">20211129_DDA</strain>
        <tissue evidence="1">Liver</tissue>
    </source>
</reference>